<keyword evidence="3" id="KW-1185">Reference proteome</keyword>
<gene>
    <name evidence="2" type="ORF">FXV83_39680</name>
</gene>
<accession>A0A5S4YD34</accession>
<evidence type="ECO:0000313" key="2">
    <source>
        <dbReference type="EMBL" id="TYO61165.1"/>
    </source>
</evidence>
<evidence type="ECO:0000313" key="3">
    <source>
        <dbReference type="Proteomes" id="UP000324797"/>
    </source>
</evidence>
<feature type="region of interest" description="Disordered" evidence="1">
    <location>
        <begin position="1"/>
        <end position="25"/>
    </location>
</feature>
<protein>
    <submittedName>
        <fullName evidence="2">Uncharacterized protein</fullName>
    </submittedName>
</protein>
<comment type="caution">
    <text evidence="2">The sequence shown here is derived from an EMBL/GenBank/DDBJ whole genome shotgun (WGS) entry which is preliminary data.</text>
</comment>
<evidence type="ECO:0000256" key="1">
    <source>
        <dbReference type="SAM" id="MobiDB-lite"/>
    </source>
</evidence>
<sequence>MSCEDVSGATEAAKQHLSSIPRQPANLHVHVEIENTERQAHKIDLRTLNERYAKISASTASGGRNGGEPASHVKVAFIAGRRAAELHPLD</sequence>
<name>A0A5S4YD34_9BRAD</name>
<reference evidence="2 3" key="1">
    <citation type="submission" date="2019-08" db="EMBL/GenBank/DDBJ databases">
        <title>Bradyrhizobium hipponensis sp. nov., a rhizobium isolated from a Lupinus angustifolius root nodule in Tunisia.</title>
        <authorList>
            <person name="Off K."/>
            <person name="Rejili M."/>
            <person name="Mars M."/>
            <person name="Brachmann A."/>
            <person name="Marin M."/>
        </authorList>
    </citation>
    <scope>NUCLEOTIDE SEQUENCE [LARGE SCALE GENOMIC DNA]</scope>
    <source>
        <strain evidence="3">aSej3</strain>
    </source>
</reference>
<dbReference type="AlphaFoldDB" id="A0A5S4YD34"/>
<dbReference type="Proteomes" id="UP000324797">
    <property type="component" value="Unassembled WGS sequence"/>
</dbReference>
<proteinExistence type="predicted"/>
<organism evidence="2 3">
    <name type="scientific">Bradyrhizobium hipponense</name>
    <dbReference type="NCBI Taxonomy" id="2605638"/>
    <lineage>
        <taxon>Bacteria</taxon>
        <taxon>Pseudomonadati</taxon>
        <taxon>Pseudomonadota</taxon>
        <taxon>Alphaproteobacteria</taxon>
        <taxon>Hyphomicrobiales</taxon>
        <taxon>Nitrobacteraceae</taxon>
        <taxon>Bradyrhizobium</taxon>
    </lineage>
</organism>
<dbReference type="EMBL" id="VSTH01000202">
    <property type="protein sequence ID" value="TYO61165.1"/>
    <property type="molecule type" value="Genomic_DNA"/>
</dbReference>